<dbReference type="AlphaFoldDB" id="A0A4R5KI14"/>
<organism evidence="1 2">
    <name type="scientific">Paraburkholderia guartelaensis</name>
    <dbReference type="NCBI Taxonomy" id="2546446"/>
    <lineage>
        <taxon>Bacteria</taxon>
        <taxon>Pseudomonadati</taxon>
        <taxon>Pseudomonadota</taxon>
        <taxon>Betaproteobacteria</taxon>
        <taxon>Burkholderiales</taxon>
        <taxon>Burkholderiaceae</taxon>
        <taxon>Paraburkholderia</taxon>
    </lineage>
</organism>
<name>A0A4R5KI14_9BURK</name>
<dbReference type="Proteomes" id="UP000295606">
    <property type="component" value="Unassembled WGS sequence"/>
</dbReference>
<proteinExistence type="predicted"/>
<gene>
    <name evidence="1" type="ORF">E1N52_43575</name>
</gene>
<dbReference type="RefSeq" id="WP_133191242.1">
    <property type="nucleotide sequence ID" value="NZ_SMOD01000138.1"/>
</dbReference>
<protein>
    <submittedName>
        <fullName evidence="1">Uncharacterized protein</fullName>
    </submittedName>
</protein>
<evidence type="ECO:0000313" key="1">
    <source>
        <dbReference type="EMBL" id="TDF95016.1"/>
    </source>
</evidence>
<accession>A0A4R5KI14</accession>
<evidence type="ECO:0000313" key="2">
    <source>
        <dbReference type="Proteomes" id="UP000295606"/>
    </source>
</evidence>
<comment type="caution">
    <text evidence="1">The sequence shown here is derived from an EMBL/GenBank/DDBJ whole genome shotgun (WGS) entry which is preliminary data.</text>
</comment>
<sequence>MSKEEKSAFEEADLGLCAVEKVIKLLKPLFGIAIPDFKEAARGFEESAKGYSTPMKALLGGLQSSGTSISPIRRLIKSLGNWRQNTKR</sequence>
<dbReference type="EMBL" id="SMOD01000138">
    <property type="protein sequence ID" value="TDF95016.1"/>
    <property type="molecule type" value="Genomic_DNA"/>
</dbReference>
<reference evidence="1 2" key="1">
    <citation type="submission" date="2019-03" db="EMBL/GenBank/DDBJ databases">
        <title>Paraburkholderia sp. isolated from native Mimosa gymnas in Guartela State Park, Brazil.</title>
        <authorList>
            <person name="Paulitsch F."/>
            <person name="Hungria M."/>
            <person name="Delamuta J.R.M."/>
            <person name="Ribeiro R.A."/>
            <person name="Dall'Agnol R."/>
            <person name="Silva J.S.B."/>
        </authorList>
    </citation>
    <scope>NUCLEOTIDE SEQUENCE [LARGE SCALE GENOMIC DNA]</scope>
    <source>
        <strain evidence="1 2">CNPSo 3008</strain>
    </source>
</reference>